<organism evidence="2 3">
    <name type="scientific">Acinetobacter soli</name>
    <dbReference type="NCBI Taxonomy" id="487316"/>
    <lineage>
        <taxon>Bacteria</taxon>
        <taxon>Pseudomonadati</taxon>
        <taxon>Pseudomonadota</taxon>
        <taxon>Gammaproteobacteria</taxon>
        <taxon>Moraxellales</taxon>
        <taxon>Moraxellaceae</taxon>
        <taxon>Acinetobacter</taxon>
    </lineage>
</organism>
<dbReference type="PANTHER" id="PTHR41521">
    <property type="match status" value="1"/>
</dbReference>
<evidence type="ECO:0000313" key="3">
    <source>
        <dbReference type="Proteomes" id="UP000185674"/>
    </source>
</evidence>
<sequence length="99" mass="11240">MSAYVVFTRESTSDAEQMAQYAEKAPLAREGRDLTPLAFYGKFEVLEGSDIEGAVILRFPDMAAAREWYNSPEYQDALQHRLKGANYRVFIIEGLKETV</sequence>
<evidence type="ECO:0000259" key="1">
    <source>
        <dbReference type="Pfam" id="PF07045"/>
    </source>
</evidence>
<evidence type="ECO:0000313" key="2">
    <source>
        <dbReference type="EMBL" id="APV35465.1"/>
    </source>
</evidence>
<dbReference type="AlphaFoldDB" id="A0A1P8EGY3"/>
<dbReference type="RefSeq" id="WP_076032493.1">
    <property type="nucleotide sequence ID" value="NZ_CP016896.1"/>
</dbReference>
<dbReference type="InterPro" id="IPR011008">
    <property type="entry name" value="Dimeric_a/b-barrel"/>
</dbReference>
<dbReference type="STRING" id="487316.BEN76_05310"/>
<protein>
    <recommendedName>
        <fullName evidence="1">DUF1330 domain-containing protein</fullName>
    </recommendedName>
</protein>
<dbReference type="Gene3D" id="3.30.70.100">
    <property type="match status" value="1"/>
</dbReference>
<dbReference type="EMBL" id="CP016896">
    <property type="protein sequence ID" value="APV35465.1"/>
    <property type="molecule type" value="Genomic_DNA"/>
</dbReference>
<proteinExistence type="predicted"/>
<dbReference type="InterPro" id="IPR010753">
    <property type="entry name" value="DUF1330"/>
</dbReference>
<dbReference type="eggNOG" id="COG5470">
    <property type="taxonomic scope" value="Bacteria"/>
</dbReference>
<accession>A0A1P8EGY3</accession>
<gene>
    <name evidence="2" type="ORF">BEN76_05310</name>
</gene>
<dbReference type="Pfam" id="PF07045">
    <property type="entry name" value="DUF1330"/>
    <property type="match status" value="1"/>
</dbReference>
<dbReference type="KEGG" id="asol:BEN76_05310"/>
<dbReference type="PANTHER" id="PTHR41521:SF4">
    <property type="entry name" value="BLR0684 PROTEIN"/>
    <property type="match status" value="1"/>
</dbReference>
<name>A0A1P8EGY3_9GAMM</name>
<dbReference type="Proteomes" id="UP000185674">
    <property type="component" value="Chromosome"/>
</dbReference>
<dbReference type="SUPFAM" id="SSF54909">
    <property type="entry name" value="Dimeric alpha+beta barrel"/>
    <property type="match status" value="1"/>
</dbReference>
<reference evidence="2 3" key="1">
    <citation type="submission" date="2016-08" db="EMBL/GenBank/DDBJ databases">
        <title>Complete genome sequence of Acinetobacter baylyi strain GFJ2.</title>
        <authorList>
            <person name="Tabata M."/>
            <person name="Kuboki S."/>
            <person name="Gibu N."/>
            <person name="Kinouchi Y."/>
            <person name="Vangnai A."/>
            <person name="Kasai D."/>
            <person name="Fukuda M."/>
        </authorList>
    </citation>
    <scope>NUCLEOTIDE SEQUENCE [LARGE SCALE GENOMIC DNA]</scope>
    <source>
        <strain evidence="2 3">GFJ2</strain>
    </source>
</reference>
<feature type="domain" description="DUF1330" evidence="1">
    <location>
        <begin position="2"/>
        <end position="95"/>
    </location>
</feature>